<protein>
    <submittedName>
        <fullName evidence="2">GNAT family N-acetyltransferase</fullName>
    </submittedName>
</protein>
<organism evidence="2 3">
    <name type="scientific">Robertmurraya mangrovi</name>
    <dbReference type="NCBI Taxonomy" id="3098077"/>
    <lineage>
        <taxon>Bacteria</taxon>
        <taxon>Bacillati</taxon>
        <taxon>Bacillota</taxon>
        <taxon>Bacilli</taxon>
        <taxon>Bacillales</taxon>
        <taxon>Bacillaceae</taxon>
        <taxon>Robertmurraya</taxon>
    </lineage>
</organism>
<dbReference type="Gene3D" id="3.40.630.30">
    <property type="match status" value="1"/>
</dbReference>
<sequence>MVIIKQLEKDDWLEVFNVMHELRPHLTETTYLELLNEMELQGYKMFALYEEDVLVAVTGVSIITNLYYGRHVYVYDLVTTNSKRSKGYGEKLLSYLENWGKENDCETIALSSALFRTDAHRFYEHKMNYEKPSFVFKKTLQ</sequence>
<keyword evidence="3" id="KW-1185">Reference proteome</keyword>
<proteinExistence type="predicted"/>
<dbReference type="EMBL" id="JAXOFX010000010">
    <property type="protein sequence ID" value="MDZ5472973.1"/>
    <property type="molecule type" value="Genomic_DNA"/>
</dbReference>
<feature type="domain" description="N-acetyltransferase" evidence="1">
    <location>
        <begin position="2"/>
        <end position="141"/>
    </location>
</feature>
<dbReference type="Pfam" id="PF00583">
    <property type="entry name" value="Acetyltransf_1"/>
    <property type="match status" value="1"/>
</dbReference>
<dbReference type="CDD" id="cd04301">
    <property type="entry name" value="NAT_SF"/>
    <property type="match status" value="1"/>
</dbReference>
<dbReference type="Proteomes" id="UP001290455">
    <property type="component" value="Unassembled WGS sequence"/>
</dbReference>
<accession>A0ABU5J0P1</accession>
<dbReference type="InterPro" id="IPR016181">
    <property type="entry name" value="Acyl_CoA_acyltransferase"/>
</dbReference>
<dbReference type="InterPro" id="IPR000182">
    <property type="entry name" value="GNAT_dom"/>
</dbReference>
<dbReference type="RefSeq" id="WP_322447275.1">
    <property type="nucleotide sequence ID" value="NZ_JAXOFX010000010.1"/>
</dbReference>
<reference evidence="2 3" key="1">
    <citation type="submission" date="2023-11" db="EMBL/GenBank/DDBJ databases">
        <title>Bacillus jintuensis, isolated from a mudflat on the Beibu Gulf coast.</title>
        <authorList>
            <person name="Li M."/>
        </authorList>
    </citation>
    <scope>NUCLEOTIDE SEQUENCE [LARGE SCALE GENOMIC DNA]</scope>
    <source>
        <strain evidence="2 3">31A1R</strain>
    </source>
</reference>
<comment type="caution">
    <text evidence="2">The sequence shown here is derived from an EMBL/GenBank/DDBJ whole genome shotgun (WGS) entry which is preliminary data.</text>
</comment>
<dbReference type="PROSITE" id="PS51186">
    <property type="entry name" value="GNAT"/>
    <property type="match status" value="1"/>
</dbReference>
<name>A0ABU5J0P1_9BACI</name>
<evidence type="ECO:0000313" key="2">
    <source>
        <dbReference type="EMBL" id="MDZ5472973.1"/>
    </source>
</evidence>
<evidence type="ECO:0000313" key="3">
    <source>
        <dbReference type="Proteomes" id="UP001290455"/>
    </source>
</evidence>
<gene>
    <name evidence="2" type="ORF">SM124_14745</name>
</gene>
<dbReference type="SUPFAM" id="SSF55729">
    <property type="entry name" value="Acyl-CoA N-acyltransferases (Nat)"/>
    <property type="match status" value="1"/>
</dbReference>
<evidence type="ECO:0000259" key="1">
    <source>
        <dbReference type="PROSITE" id="PS51186"/>
    </source>
</evidence>